<dbReference type="InterPro" id="IPR012341">
    <property type="entry name" value="6hp_glycosidase-like_sf"/>
</dbReference>
<reference evidence="2" key="1">
    <citation type="submission" date="2016-11" db="EMBL/GenBank/DDBJ databases">
        <authorList>
            <person name="Varghese N."/>
            <person name="Submissions S."/>
        </authorList>
    </citation>
    <scope>NUCLEOTIDE SEQUENCE [LARGE SCALE GENOMIC DNA]</scope>
    <source>
        <strain evidence="2">DSM 10124</strain>
    </source>
</reference>
<dbReference type="Gene3D" id="1.50.10.10">
    <property type="match status" value="1"/>
</dbReference>
<dbReference type="Proteomes" id="UP000184423">
    <property type="component" value="Unassembled WGS sequence"/>
</dbReference>
<organism evidence="1 2">
    <name type="scientific">Caloramator proteoclasticus DSM 10124</name>
    <dbReference type="NCBI Taxonomy" id="1121262"/>
    <lineage>
        <taxon>Bacteria</taxon>
        <taxon>Bacillati</taxon>
        <taxon>Bacillota</taxon>
        <taxon>Clostridia</taxon>
        <taxon>Eubacteriales</taxon>
        <taxon>Clostridiaceae</taxon>
        <taxon>Caloramator</taxon>
    </lineage>
</organism>
<name>A0A1M4YKF6_9CLOT</name>
<sequence length="99" mass="12114">MNSKRLSFEYDYPCETLDEKLVREFVEKKLTSEYGGIFTNYKMEFGSRDVLSESEGLSMLYYLYIKDEVGYRRHYVNVNIFLHKKWNIFMYKNCTMMMY</sequence>
<evidence type="ECO:0000313" key="1">
    <source>
        <dbReference type="EMBL" id="SHF05886.1"/>
    </source>
</evidence>
<proteinExistence type="predicted"/>
<dbReference type="AlphaFoldDB" id="A0A1M4YKF6"/>
<accession>A0A1M4YKF6</accession>
<evidence type="ECO:0000313" key="2">
    <source>
        <dbReference type="Proteomes" id="UP000184423"/>
    </source>
</evidence>
<dbReference type="GO" id="GO:0005975">
    <property type="term" value="P:carbohydrate metabolic process"/>
    <property type="evidence" value="ECO:0007669"/>
    <property type="project" value="InterPro"/>
</dbReference>
<keyword evidence="2" id="KW-1185">Reference proteome</keyword>
<gene>
    <name evidence="1" type="ORF">SAMN02746091_01683</name>
</gene>
<protein>
    <submittedName>
        <fullName evidence="1">Uncharacterized protein</fullName>
    </submittedName>
</protein>
<dbReference type="RefSeq" id="WP_073249004.1">
    <property type="nucleotide sequence ID" value="NZ_FQVG01000031.1"/>
</dbReference>
<dbReference type="EMBL" id="FQVG01000031">
    <property type="protein sequence ID" value="SHF05886.1"/>
    <property type="molecule type" value="Genomic_DNA"/>
</dbReference>